<feature type="domain" description="FAD-binding FR-type" evidence="2">
    <location>
        <begin position="12"/>
        <end position="109"/>
    </location>
</feature>
<keyword evidence="1" id="KW-0408">Iron</keyword>
<feature type="binding site" evidence="1">
    <location>
        <position position="261"/>
    </location>
    <ligand>
        <name>[2Fe-2S] cluster</name>
        <dbReference type="ChEBI" id="CHEBI:190135"/>
    </ligand>
</feature>
<dbReference type="InterPro" id="IPR017938">
    <property type="entry name" value="Riboflavin_synthase-like_b-brl"/>
</dbReference>
<keyword evidence="5" id="KW-1185">Reference proteome</keyword>
<dbReference type="PANTHER" id="PTHR43513">
    <property type="entry name" value="DIHYDROOROTATE DEHYDROGENASE B (NAD(+)), ELECTRON TRANSFER SUBUNIT"/>
    <property type="match status" value="1"/>
</dbReference>
<dbReference type="InterPro" id="IPR039261">
    <property type="entry name" value="FNR_nucleotide-bd"/>
</dbReference>
<evidence type="ECO:0000256" key="1">
    <source>
        <dbReference type="PIRSR" id="PIRSR006816-2"/>
    </source>
</evidence>
<dbReference type="CDD" id="cd06221">
    <property type="entry name" value="sulfite_reductase_like"/>
    <property type="match status" value="1"/>
</dbReference>
<evidence type="ECO:0000259" key="2">
    <source>
        <dbReference type="PROSITE" id="PS51384"/>
    </source>
</evidence>
<reference evidence="6" key="3">
    <citation type="submission" date="2019-03" db="EMBL/GenBank/DDBJ databases">
        <title>Complete genome of Methylacidiphilum kamchatkense Kam1.</title>
        <authorList>
            <person name="Kruse T."/>
            <person name="Murarilal Ratnadevi C."/>
            <person name="Erikstad H.-A."/>
            <person name="Birkeland N.-K."/>
        </authorList>
    </citation>
    <scope>NUCLEOTIDE SEQUENCE [LARGE SCALE GENOMIC DNA]</scope>
    <source>
        <strain evidence="6">kam1</strain>
    </source>
</reference>
<reference evidence="4" key="2">
    <citation type="journal article" date="2019" name="BMC Genomics">
        <title>Complete genome sequence analysis of the thermoacidophilic verrucomicrobial methanotroph 'Candidatus Methylacidiphilum kamchatkense' strain Kam1 and comparison with its closest relatives.</title>
        <authorList>
            <person name="Kruse T."/>
            <person name="Ratnadevi C.M."/>
            <person name="Erikstad H.A."/>
            <person name="Birkeland N.K."/>
        </authorList>
    </citation>
    <scope>NUCLEOTIDE SEQUENCE</scope>
    <source>
        <strain evidence="4">Kam1</strain>
    </source>
</reference>
<dbReference type="InterPro" id="IPR001433">
    <property type="entry name" value="OxRdtase_FAD/NAD-bd"/>
</dbReference>
<dbReference type="EMBL" id="CP037899">
    <property type="protein sequence ID" value="QDQ43301.1"/>
    <property type="molecule type" value="Genomic_DNA"/>
</dbReference>
<dbReference type="EMBL" id="JQNX01000004">
    <property type="protein sequence ID" value="KIE58486.1"/>
    <property type="molecule type" value="Genomic_DNA"/>
</dbReference>
<dbReference type="STRING" id="1202785.A946_06225"/>
<dbReference type="Gene3D" id="3.40.50.80">
    <property type="entry name" value="Nucleotide-binding domain of ferredoxin-NADP reductase (FNR) module"/>
    <property type="match status" value="1"/>
</dbReference>
<name>A0A0C1RU21_9BACT</name>
<protein>
    <submittedName>
        <fullName evidence="3">2-polyprenylphenol hydroxylase</fullName>
    </submittedName>
    <submittedName>
        <fullName evidence="4">NAD(P)H-flavin reductase</fullName>
    </submittedName>
</protein>
<dbReference type="InterPro" id="IPR012165">
    <property type="entry name" value="Cyt_c3_hydrogenase_gsu"/>
</dbReference>
<dbReference type="KEGG" id="mkc:kam1_2093"/>
<keyword evidence="1" id="KW-0001">2Fe-2S</keyword>
<keyword evidence="1" id="KW-0479">Metal-binding</keyword>
<evidence type="ECO:0000313" key="3">
    <source>
        <dbReference type="EMBL" id="KIE58486.1"/>
    </source>
</evidence>
<gene>
    <name evidence="3" type="ORF">A946_06225</name>
    <name evidence="4" type="ORF">kam1_2093</name>
</gene>
<feature type="binding site" evidence="1">
    <location>
        <position position="245"/>
    </location>
    <ligand>
        <name>[2Fe-2S] cluster</name>
        <dbReference type="ChEBI" id="CHEBI:190135"/>
    </ligand>
</feature>
<dbReference type="GO" id="GO:0051537">
    <property type="term" value="F:2 iron, 2 sulfur cluster binding"/>
    <property type="evidence" value="ECO:0007669"/>
    <property type="project" value="UniProtKB-KW"/>
</dbReference>
<accession>A0A0C1RU21</accession>
<dbReference type="InterPro" id="IPR019480">
    <property type="entry name" value="Dihydroorotate_DH_Fe-S-bd"/>
</dbReference>
<keyword evidence="1" id="KW-0411">Iron-sulfur</keyword>
<dbReference type="Gene3D" id="2.40.30.10">
    <property type="entry name" value="Translation factors"/>
    <property type="match status" value="1"/>
</dbReference>
<dbReference type="PIRSF" id="PIRSF006816">
    <property type="entry name" value="Cyc3_hyd_g"/>
    <property type="match status" value="1"/>
</dbReference>
<dbReference type="GO" id="GO:0006221">
    <property type="term" value="P:pyrimidine nucleotide biosynthetic process"/>
    <property type="evidence" value="ECO:0007669"/>
    <property type="project" value="InterPro"/>
</dbReference>
<evidence type="ECO:0000313" key="4">
    <source>
        <dbReference type="EMBL" id="QDQ43301.1"/>
    </source>
</evidence>
<dbReference type="Proteomes" id="UP000031594">
    <property type="component" value="Unassembled WGS sequence"/>
</dbReference>
<feature type="binding site" evidence="1">
    <location>
        <position position="253"/>
    </location>
    <ligand>
        <name>[2Fe-2S] cluster</name>
        <dbReference type="ChEBI" id="CHEBI:190135"/>
    </ligand>
</feature>
<dbReference type="GO" id="GO:0046872">
    <property type="term" value="F:metal ion binding"/>
    <property type="evidence" value="ECO:0007669"/>
    <property type="project" value="UniProtKB-KW"/>
</dbReference>
<dbReference type="PROSITE" id="PS51384">
    <property type="entry name" value="FAD_FR"/>
    <property type="match status" value="1"/>
</dbReference>
<evidence type="ECO:0000313" key="5">
    <source>
        <dbReference type="Proteomes" id="UP000031594"/>
    </source>
</evidence>
<dbReference type="Proteomes" id="UP000315925">
    <property type="component" value="Chromosome"/>
</dbReference>
<dbReference type="RefSeq" id="WP_039721451.1">
    <property type="nucleotide sequence ID" value="NZ_CP037899.1"/>
</dbReference>
<dbReference type="Pfam" id="PF00175">
    <property type="entry name" value="NAD_binding_1"/>
    <property type="match status" value="1"/>
</dbReference>
<dbReference type="AlphaFoldDB" id="A0A0C1RU21"/>
<comment type="cofactor">
    <cofactor evidence="1">
        <name>[2Fe-2S] cluster</name>
        <dbReference type="ChEBI" id="CHEBI:190135"/>
    </cofactor>
    <text evidence="1">Binds 1 [2Fe-2S] cluster per subunit.</text>
</comment>
<dbReference type="InterPro" id="IPR017927">
    <property type="entry name" value="FAD-bd_FR_type"/>
</dbReference>
<dbReference type="OrthoDB" id="9796486at2"/>
<sequence length="281" mass="31906">MDHLPDFPENPFIPKPFVIEENKRESPSVFSLYLRPIDQVPFYFLPGQFNMLSAIGGGEAAISIASDPANPHILIHTIRIVGNVTKALSKLDKNDFVLVRGPYGRGWPIDLVKRKTLILVAGGIGLPPLLPLLYMAQKNKEYFKNLILLYGARTKDDLLFMPLLHQLRAEQIITLHVSVDRPSRDWKGHVGTVTTLIPSISFDNKETFVFSCGPEIMMRFMARAFIQKNLPREHIFFSMERNMKCAIGICGHCQLSPFFICKDGPVFPYEKIEHLLTVEEL</sequence>
<proteinExistence type="predicted"/>
<dbReference type="GO" id="GO:0050660">
    <property type="term" value="F:flavin adenine dinucleotide binding"/>
    <property type="evidence" value="ECO:0007669"/>
    <property type="project" value="InterPro"/>
</dbReference>
<dbReference type="Pfam" id="PF10418">
    <property type="entry name" value="DHODB_Fe-S_bind"/>
    <property type="match status" value="1"/>
</dbReference>
<dbReference type="GO" id="GO:0016491">
    <property type="term" value="F:oxidoreductase activity"/>
    <property type="evidence" value="ECO:0007669"/>
    <property type="project" value="InterPro"/>
</dbReference>
<feature type="binding site" evidence="1">
    <location>
        <position position="250"/>
    </location>
    <ligand>
        <name>[2Fe-2S] cluster</name>
        <dbReference type="ChEBI" id="CHEBI:190135"/>
    </ligand>
</feature>
<evidence type="ECO:0000313" key="6">
    <source>
        <dbReference type="Proteomes" id="UP000315925"/>
    </source>
</evidence>
<dbReference type="InterPro" id="IPR050353">
    <property type="entry name" value="PyrK_electron_transfer"/>
</dbReference>
<reference evidence="3 5" key="1">
    <citation type="submission" date="2014-08" db="EMBL/GenBank/DDBJ databases">
        <title>Methylacidiphilum kamchatkense strain Kam1 draft genome sequence.</title>
        <authorList>
            <person name="Birkeland N.-K."/>
            <person name="Erikstad H.A."/>
        </authorList>
    </citation>
    <scope>NUCLEOTIDE SEQUENCE [LARGE SCALE GENOMIC DNA]</scope>
    <source>
        <strain evidence="3 5">Kam1</strain>
    </source>
</reference>
<dbReference type="SUPFAM" id="SSF52343">
    <property type="entry name" value="Ferredoxin reductase-like, C-terminal NADP-linked domain"/>
    <property type="match status" value="1"/>
</dbReference>
<dbReference type="SUPFAM" id="SSF63380">
    <property type="entry name" value="Riboflavin synthase domain-like"/>
    <property type="match status" value="1"/>
</dbReference>
<organism evidence="4 6">
    <name type="scientific">Methylacidiphilum kamchatkense Kam1</name>
    <dbReference type="NCBI Taxonomy" id="1202785"/>
    <lineage>
        <taxon>Bacteria</taxon>
        <taxon>Pseudomonadati</taxon>
        <taxon>Verrucomicrobiota</taxon>
        <taxon>Methylacidiphilae</taxon>
        <taxon>Methylacidiphilales</taxon>
        <taxon>Methylacidiphilaceae</taxon>
        <taxon>Methylacidiphilum (ex Ratnadevi et al. 2023)</taxon>
    </lineage>
</organism>